<dbReference type="EMBL" id="JAAAMG010000010">
    <property type="protein sequence ID" value="NDW05488.1"/>
    <property type="molecule type" value="Genomic_DNA"/>
</dbReference>
<dbReference type="AlphaFoldDB" id="A0A6N9T9A8"/>
<keyword evidence="1" id="KW-0732">Signal</keyword>
<sequence length="109" mass="11655">MNLRRSASTLLPLATLLALGFSSPATASSEESWQKMFAAAKKACIEASGLAKAKASEPVVFSDDIGYVALLVAGTYPQKHMKGQKGQMLCLFERSTGKASTEEAAGWRW</sequence>
<protein>
    <submittedName>
        <fullName evidence="2">Uncharacterized protein</fullName>
    </submittedName>
</protein>
<evidence type="ECO:0000313" key="2">
    <source>
        <dbReference type="EMBL" id="NDW05488.1"/>
    </source>
</evidence>
<feature type="signal peptide" evidence="1">
    <location>
        <begin position="1"/>
        <end position="27"/>
    </location>
</feature>
<comment type="caution">
    <text evidence="2">The sequence shown here is derived from an EMBL/GenBank/DDBJ whole genome shotgun (WGS) entry which is preliminary data.</text>
</comment>
<feature type="chain" id="PRO_5026691664" evidence="1">
    <location>
        <begin position="28"/>
        <end position="109"/>
    </location>
</feature>
<gene>
    <name evidence="2" type="ORF">GTK09_13755</name>
</gene>
<dbReference type="Proteomes" id="UP000469011">
    <property type="component" value="Unassembled WGS sequence"/>
</dbReference>
<name>A0A6N9T9A8_9HYPH</name>
<evidence type="ECO:0000256" key="1">
    <source>
        <dbReference type="SAM" id="SignalP"/>
    </source>
</evidence>
<dbReference type="RefSeq" id="WP_163463740.1">
    <property type="nucleotide sequence ID" value="NZ_JAAAMG010000010.1"/>
</dbReference>
<organism evidence="2 3">
    <name type="scientific">Jiella pacifica</name>
    <dbReference type="NCBI Taxonomy" id="2696469"/>
    <lineage>
        <taxon>Bacteria</taxon>
        <taxon>Pseudomonadati</taxon>
        <taxon>Pseudomonadota</taxon>
        <taxon>Alphaproteobacteria</taxon>
        <taxon>Hyphomicrobiales</taxon>
        <taxon>Aurantimonadaceae</taxon>
        <taxon>Jiella</taxon>
    </lineage>
</organism>
<keyword evidence="3" id="KW-1185">Reference proteome</keyword>
<evidence type="ECO:0000313" key="3">
    <source>
        <dbReference type="Proteomes" id="UP000469011"/>
    </source>
</evidence>
<reference evidence="2 3" key="1">
    <citation type="submission" date="2020-01" db="EMBL/GenBank/DDBJ databases">
        <title>Jiella pacifica sp. nov.</title>
        <authorList>
            <person name="Xue Z."/>
            <person name="Zhu S."/>
            <person name="Chen J."/>
            <person name="Yang J."/>
        </authorList>
    </citation>
    <scope>NUCLEOTIDE SEQUENCE [LARGE SCALE GENOMIC DNA]</scope>
    <source>
        <strain evidence="2 3">40Bstr34</strain>
    </source>
</reference>
<proteinExistence type="predicted"/>
<accession>A0A6N9T9A8</accession>